<evidence type="ECO:0000313" key="2">
    <source>
        <dbReference type="Proteomes" id="UP000383122"/>
    </source>
</evidence>
<gene>
    <name evidence="1" type="ORF">PAN31117_02785</name>
</gene>
<organism evidence="1 2">
    <name type="scientific">Pandoraea anapnoica</name>
    <dbReference type="NCBI Taxonomy" id="2508301"/>
    <lineage>
        <taxon>Bacteria</taxon>
        <taxon>Pseudomonadati</taxon>
        <taxon>Pseudomonadota</taxon>
        <taxon>Betaproteobacteria</taxon>
        <taxon>Burkholderiales</taxon>
        <taxon>Burkholderiaceae</taxon>
        <taxon>Pandoraea</taxon>
    </lineage>
</organism>
<dbReference type="RefSeq" id="WP_150738681.1">
    <property type="nucleotide sequence ID" value="NZ_CABPSP010000007.1"/>
</dbReference>
<dbReference type="EMBL" id="CABPSP010000007">
    <property type="protein sequence ID" value="VVE67841.1"/>
    <property type="molecule type" value="Genomic_DNA"/>
</dbReference>
<reference evidence="1 2" key="1">
    <citation type="submission" date="2019-08" db="EMBL/GenBank/DDBJ databases">
        <authorList>
            <person name="Peeters C."/>
        </authorList>
    </citation>
    <scope>NUCLEOTIDE SEQUENCE [LARGE SCALE GENOMIC DNA]</scope>
    <source>
        <strain evidence="1 2">LMG 31117</strain>
    </source>
</reference>
<protein>
    <submittedName>
        <fullName evidence="1">Uncharacterized protein</fullName>
    </submittedName>
</protein>
<keyword evidence="2" id="KW-1185">Reference proteome</keyword>
<accession>A0A5E5A2I9</accession>
<sequence length="102" mass="11371">MNTQFSANLTGETAASLKSSPALILRTLDELEAKGLVALGFEHTVHMSPTVQLRPTRECVAKVMDGTAVYYVESYIDGVRTRKGQFRLNNVRVIWTEKEEIA</sequence>
<proteinExistence type="predicted"/>
<name>A0A5E5A2I9_9BURK</name>
<dbReference type="OrthoDB" id="7065739at2"/>
<evidence type="ECO:0000313" key="1">
    <source>
        <dbReference type="EMBL" id="VVE67841.1"/>
    </source>
</evidence>
<dbReference type="AlphaFoldDB" id="A0A5E5A2I9"/>
<dbReference type="Proteomes" id="UP000383122">
    <property type="component" value="Unassembled WGS sequence"/>
</dbReference>